<evidence type="ECO:0000313" key="2">
    <source>
        <dbReference type="Proteomes" id="UP000214646"/>
    </source>
</evidence>
<name>A0A225DAH3_9BACT</name>
<gene>
    <name evidence="1" type="ORF">FRUB_10267</name>
</gene>
<dbReference type="EMBL" id="NIDE01000020">
    <property type="protein sequence ID" value="OWK34296.1"/>
    <property type="molecule type" value="Genomic_DNA"/>
</dbReference>
<dbReference type="AlphaFoldDB" id="A0A225DAH3"/>
<protein>
    <recommendedName>
        <fullName evidence="3">Phage protein</fullName>
    </recommendedName>
</protein>
<dbReference type="Proteomes" id="UP000214646">
    <property type="component" value="Unassembled WGS sequence"/>
</dbReference>
<evidence type="ECO:0008006" key="3">
    <source>
        <dbReference type="Google" id="ProtNLM"/>
    </source>
</evidence>
<keyword evidence="2" id="KW-1185">Reference proteome</keyword>
<sequence>MPSTSIIGAIVEFYQSLPVATPSPPSPPVPILFDEVPAKDGSGNPYKPPYVLLKDNGTTPSFQTFEYEVIETTDFTFEIYALSLAAADAIALGIRFGAGAYNAAQGFDWCTSLPVTGQTIETILPPKQRRMTDTTRTETIGYVFKVTLDYSVQALRTGP</sequence>
<organism evidence="1 2">
    <name type="scientific">Fimbriiglobus ruber</name>
    <dbReference type="NCBI Taxonomy" id="1908690"/>
    <lineage>
        <taxon>Bacteria</taxon>
        <taxon>Pseudomonadati</taxon>
        <taxon>Planctomycetota</taxon>
        <taxon>Planctomycetia</taxon>
        <taxon>Gemmatales</taxon>
        <taxon>Gemmataceae</taxon>
        <taxon>Fimbriiglobus</taxon>
    </lineage>
</organism>
<accession>A0A225DAH3</accession>
<proteinExistence type="predicted"/>
<evidence type="ECO:0000313" key="1">
    <source>
        <dbReference type="EMBL" id="OWK34296.1"/>
    </source>
</evidence>
<reference evidence="2" key="1">
    <citation type="submission" date="2017-06" db="EMBL/GenBank/DDBJ databases">
        <title>Genome analysis of Fimbriiglobus ruber SP5, the first member of the order Planctomycetales with confirmed chitinolytic capability.</title>
        <authorList>
            <person name="Ravin N.V."/>
            <person name="Rakitin A.L."/>
            <person name="Ivanova A.A."/>
            <person name="Beletsky A.V."/>
            <person name="Kulichevskaya I.S."/>
            <person name="Mardanov A.V."/>
            <person name="Dedysh S.N."/>
        </authorList>
    </citation>
    <scope>NUCLEOTIDE SEQUENCE [LARGE SCALE GENOMIC DNA]</scope>
    <source>
        <strain evidence="2">SP5</strain>
    </source>
</reference>
<comment type="caution">
    <text evidence="1">The sequence shown here is derived from an EMBL/GenBank/DDBJ whole genome shotgun (WGS) entry which is preliminary data.</text>
</comment>